<dbReference type="OrthoDB" id="3192849at2"/>
<keyword evidence="3" id="KW-1185">Reference proteome</keyword>
<dbReference type="EMBL" id="SDKC01000001">
    <property type="protein sequence ID" value="RXS74730.1"/>
    <property type="molecule type" value="Genomic_DNA"/>
</dbReference>
<organism evidence="2 3">
    <name type="scientific">Blautia faecicola</name>
    <dbReference type="NCBI Taxonomy" id="2509240"/>
    <lineage>
        <taxon>Bacteria</taxon>
        <taxon>Bacillati</taxon>
        <taxon>Bacillota</taxon>
        <taxon>Clostridia</taxon>
        <taxon>Lachnospirales</taxon>
        <taxon>Lachnospiraceae</taxon>
        <taxon>Blautia</taxon>
    </lineage>
</organism>
<dbReference type="RefSeq" id="WP_129257330.1">
    <property type="nucleotide sequence ID" value="NZ_SDKC01000001.1"/>
</dbReference>
<evidence type="ECO:0000313" key="3">
    <source>
        <dbReference type="Proteomes" id="UP000290106"/>
    </source>
</evidence>
<evidence type="ECO:0000313" key="2">
    <source>
        <dbReference type="EMBL" id="RXS74730.1"/>
    </source>
</evidence>
<gene>
    <name evidence="2" type="ORF">ETP43_05560</name>
</gene>
<proteinExistence type="predicted"/>
<reference evidence="2 3" key="1">
    <citation type="submission" date="2019-01" db="EMBL/GenBank/DDBJ databases">
        <title>Blautia sp. nov. KGMB01111 isolated human feces.</title>
        <authorList>
            <person name="Park J.-E."/>
            <person name="Kim J.-S."/>
            <person name="Park S.-H."/>
        </authorList>
    </citation>
    <scope>NUCLEOTIDE SEQUENCE [LARGE SCALE GENOMIC DNA]</scope>
    <source>
        <strain evidence="2 3">KGMB01111</strain>
    </source>
</reference>
<accession>A0A4Q1RGF5</accession>
<evidence type="ECO:0000259" key="1">
    <source>
        <dbReference type="Pfam" id="PF11823"/>
    </source>
</evidence>
<dbReference type="Proteomes" id="UP000290106">
    <property type="component" value="Unassembled WGS sequence"/>
</dbReference>
<dbReference type="Pfam" id="PF11823">
    <property type="entry name" value="Se_S_carrier"/>
    <property type="match status" value="1"/>
</dbReference>
<name>A0A4Q1RGF5_9FIRM</name>
<feature type="domain" description="Putative Se/S carrier protein-like" evidence="1">
    <location>
        <begin position="8"/>
        <end position="74"/>
    </location>
</feature>
<sequence length="78" mass="8912">MRIKKKTWILTFESTTQAMAAEKFCLEQNLPGRLIPIPREITAGCGLSWKTAPEARDEVLTALKKAGYRWEAEYVLEL</sequence>
<protein>
    <submittedName>
        <fullName evidence="2">DUF3343 domain-containing protein</fullName>
    </submittedName>
</protein>
<comment type="caution">
    <text evidence="2">The sequence shown here is derived from an EMBL/GenBank/DDBJ whole genome shotgun (WGS) entry which is preliminary data.</text>
</comment>
<dbReference type="AlphaFoldDB" id="A0A4Q1RGF5"/>
<dbReference type="InterPro" id="IPR021778">
    <property type="entry name" value="Se/S_carrier-like"/>
</dbReference>